<dbReference type="InterPro" id="IPR053953">
    <property type="entry name" value="NirdL-like_HTH"/>
</dbReference>
<evidence type="ECO:0000259" key="7">
    <source>
        <dbReference type="Pfam" id="PF22451"/>
    </source>
</evidence>
<feature type="domain" description="Siroheme decarboxylase NirL-like HTH" evidence="7">
    <location>
        <begin position="29"/>
        <end position="60"/>
    </location>
</feature>
<dbReference type="EMBL" id="JAENII010000013">
    <property type="protein sequence ID" value="MBK1828417.1"/>
    <property type="molecule type" value="Genomic_DNA"/>
</dbReference>
<dbReference type="Pfam" id="PF22451">
    <property type="entry name" value="NirdL-like_HTH"/>
    <property type="match status" value="1"/>
</dbReference>
<evidence type="ECO:0000256" key="3">
    <source>
        <dbReference type="ARBA" id="ARBA00023457"/>
    </source>
</evidence>
<dbReference type="GO" id="GO:0016829">
    <property type="term" value="F:lyase activity"/>
    <property type="evidence" value="ECO:0007669"/>
    <property type="project" value="UniProtKB-KW"/>
</dbReference>
<reference evidence="8" key="1">
    <citation type="submission" date="2021-01" db="EMBL/GenBank/DDBJ databases">
        <title>Modified the classification status of verrucomicrobia.</title>
        <authorList>
            <person name="Feng X."/>
        </authorList>
    </citation>
    <scope>NUCLEOTIDE SEQUENCE</scope>
    <source>
        <strain evidence="8">KCTC 22201</strain>
    </source>
</reference>
<evidence type="ECO:0000313" key="9">
    <source>
        <dbReference type="Proteomes" id="UP000658278"/>
    </source>
</evidence>
<dbReference type="PANTHER" id="PTHR43413:SF1">
    <property type="entry name" value="SIROHEME DECARBOXYLASE NIRL SUBUNIT"/>
    <property type="match status" value="1"/>
</dbReference>
<dbReference type="InterPro" id="IPR050684">
    <property type="entry name" value="HTH-Siroheme_Decarb"/>
</dbReference>
<evidence type="ECO:0000256" key="1">
    <source>
        <dbReference type="ARBA" id="ARBA00023239"/>
    </source>
</evidence>
<sequence>MPTVPVDHTDPINTKILSISEDLVAGFEEKPFHIIAEQSGVELDVVIERIRAMVEAGVIRRVRQTMLATKLAHGALVAWRLPEDKLNDAFDFMAKEDPFSGHVVIRSTDSEVSGSGYRLWTTLKVPVGESLDEHATVLKRLVGADEYLLMPANGVFALGVGHVRRKNMPPGSKSDDPAVMMTTVPAELTDEEWEILLVLKEELSPEEICENPWDGRAKQAGVSLERFCEVARSLNEKKVIGRFSTFLEHVKPSASGKRVTRFNGLFHWAVPKGREVEAGAEVGRHYCMTHCYWREGGPQFGDVNIMGVVHGTEKDKVLEHKAAIDKHLESKGIPVSYTNVFWGGRSEIKPSEISPKIYHEWHAKHREA</sequence>
<dbReference type="InterPro" id="IPR040523">
    <property type="entry name" value="AsnC_trans_reg2"/>
</dbReference>
<comment type="catalytic activity">
    <reaction evidence="5">
        <text>siroheme + 2 H(+) = 12,18-didecarboxysiroheme + 2 CO2</text>
        <dbReference type="Rhea" id="RHEA:19093"/>
        <dbReference type="ChEBI" id="CHEBI:15378"/>
        <dbReference type="ChEBI" id="CHEBI:16526"/>
        <dbReference type="ChEBI" id="CHEBI:60052"/>
        <dbReference type="ChEBI" id="CHEBI:140497"/>
        <dbReference type="EC" id="4.1.1.111"/>
    </reaction>
</comment>
<evidence type="ECO:0000256" key="5">
    <source>
        <dbReference type="ARBA" id="ARBA00048470"/>
    </source>
</evidence>
<keyword evidence="1" id="KW-0456">Lyase</keyword>
<dbReference type="Gene3D" id="1.10.10.2890">
    <property type="match status" value="1"/>
</dbReference>
<dbReference type="EC" id="4.1.1.111" evidence="4"/>
<dbReference type="AlphaFoldDB" id="A0A934RF75"/>
<proteinExistence type="inferred from homology"/>
<dbReference type="PANTHER" id="PTHR43413">
    <property type="entry name" value="TRANSCRIPTIONAL REGULATOR, ASNC FAMILY"/>
    <property type="match status" value="1"/>
</dbReference>
<dbReference type="Proteomes" id="UP000658278">
    <property type="component" value="Unassembled WGS sequence"/>
</dbReference>
<gene>
    <name evidence="8" type="ORF">JIN81_15395</name>
</gene>
<dbReference type="Pfam" id="PF17805">
    <property type="entry name" value="AsnC_trans_reg2"/>
    <property type="match status" value="2"/>
</dbReference>
<feature type="domain" description="Siroheme decarboxylase AsnC-like ligand binding" evidence="6">
    <location>
        <begin position="73"/>
        <end position="153"/>
    </location>
</feature>
<name>A0A934RF75_9BACT</name>
<protein>
    <recommendedName>
        <fullName evidence="4">siroheme decarboxylase</fullName>
        <ecNumber evidence="4">4.1.1.111</ecNumber>
    </recommendedName>
</protein>
<evidence type="ECO:0000313" key="8">
    <source>
        <dbReference type="EMBL" id="MBK1828417.1"/>
    </source>
</evidence>
<keyword evidence="9" id="KW-1185">Reference proteome</keyword>
<feature type="domain" description="Siroheme decarboxylase AsnC-like ligand binding" evidence="6">
    <location>
        <begin position="262"/>
        <end position="331"/>
    </location>
</feature>
<comment type="caution">
    <text evidence="8">The sequence shown here is derived from an EMBL/GenBank/DDBJ whole genome shotgun (WGS) entry which is preliminary data.</text>
</comment>
<evidence type="ECO:0000259" key="6">
    <source>
        <dbReference type="Pfam" id="PF17805"/>
    </source>
</evidence>
<evidence type="ECO:0000256" key="4">
    <source>
        <dbReference type="ARBA" id="ARBA00023471"/>
    </source>
</evidence>
<organism evidence="8 9">
    <name type="scientific">Haloferula rosea</name>
    <dbReference type="NCBI Taxonomy" id="490093"/>
    <lineage>
        <taxon>Bacteria</taxon>
        <taxon>Pseudomonadati</taxon>
        <taxon>Verrucomicrobiota</taxon>
        <taxon>Verrucomicrobiia</taxon>
        <taxon>Verrucomicrobiales</taxon>
        <taxon>Verrucomicrobiaceae</taxon>
        <taxon>Haloferula</taxon>
    </lineage>
</organism>
<dbReference type="Gene3D" id="3.30.70.3460">
    <property type="match status" value="1"/>
</dbReference>
<evidence type="ECO:0000256" key="2">
    <source>
        <dbReference type="ARBA" id="ARBA00023444"/>
    </source>
</evidence>
<comment type="similarity">
    <text evidence="3">Belongs to the Ahb/Nir family.</text>
</comment>
<comment type="pathway">
    <text evidence="2">Porphyrin-containing compound metabolism.</text>
</comment>
<dbReference type="RefSeq" id="WP_200281771.1">
    <property type="nucleotide sequence ID" value="NZ_JAENII010000013.1"/>
</dbReference>
<accession>A0A934RF75</accession>